<feature type="transmembrane region" description="Helical" evidence="1">
    <location>
        <begin position="39"/>
        <end position="56"/>
    </location>
</feature>
<evidence type="ECO:0000313" key="3">
    <source>
        <dbReference type="Proteomes" id="UP000606720"/>
    </source>
</evidence>
<dbReference type="InterPro" id="IPR009825">
    <property type="entry name" value="ECF_substrate-spec-like"/>
</dbReference>
<sequence length="212" mass="23114">MSKELINSHYYIVSTLVILAATGIFFLQYEKQKPTVKDFVTLAVLSAVAVVSRAAFAMVPHFKPITGIIMICGIAFGSGAGFFVGVISAFVSNFIFGQGPWTPWQMFAYGIAGVCAGFLKKREIHTMPQVLLTAVYGFFVVLLIVGPILDTGSLFMMANVITKETAGAVYLSGLPVNAIHGAATFITLLLFCRPLLEKLNRMKQKYGIMNER</sequence>
<evidence type="ECO:0000313" key="2">
    <source>
        <dbReference type="EMBL" id="MBC5714231.1"/>
    </source>
</evidence>
<keyword evidence="1" id="KW-0812">Transmembrane</keyword>
<dbReference type="Gene3D" id="1.10.1760.20">
    <property type="match status" value="1"/>
</dbReference>
<keyword evidence="1" id="KW-1133">Transmembrane helix</keyword>
<keyword evidence="3" id="KW-1185">Reference proteome</keyword>
<dbReference type="GO" id="GO:0016020">
    <property type="term" value="C:membrane"/>
    <property type="evidence" value="ECO:0007669"/>
    <property type="project" value="InterPro"/>
</dbReference>
<feature type="transmembrane region" description="Helical" evidence="1">
    <location>
        <begin position="9"/>
        <end position="27"/>
    </location>
</feature>
<dbReference type="RefSeq" id="WP_186866960.1">
    <property type="nucleotide sequence ID" value="NZ_JACOPH010000005.1"/>
</dbReference>
<accession>A0A923RT10</accession>
<organism evidence="2 3">
    <name type="scientific">Roseburia zhanii</name>
    <dbReference type="NCBI Taxonomy" id="2763064"/>
    <lineage>
        <taxon>Bacteria</taxon>
        <taxon>Bacillati</taxon>
        <taxon>Bacillota</taxon>
        <taxon>Clostridia</taxon>
        <taxon>Lachnospirales</taxon>
        <taxon>Lachnospiraceae</taxon>
        <taxon>Roseburia</taxon>
    </lineage>
</organism>
<feature type="transmembrane region" description="Helical" evidence="1">
    <location>
        <begin position="131"/>
        <end position="149"/>
    </location>
</feature>
<feature type="transmembrane region" description="Helical" evidence="1">
    <location>
        <begin position="101"/>
        <end position="119"/>
    </location>
</feature>
<dbReference type="EMBL" id="JACOPH010000005">
    <property type="protein sequence ID" value="MBC5714231.1"/>
    <property type="molecule type" value="Genomic_DNA"/>
</dbReference>
<name>A0A923RT10_9FIRM</name>
<gene>
    <name evidence="2" type="ORF">H8S17_08420</name>
</gene>
<feature type="transmembrane region" description="Helical" evidence="1">
    <location>
        <begin position="68"/>
        <end position="95"/>
    </location>
</feature>
<dbReference type="Pfam" id="PF07155">
    <property type="entry name" value="ECF-ribofla_trS"/>
    <property type="match status" value="1"/>
</dbReference>
<feature type="transmembrane region" description="Helical" evidence="1">
    <location>
        <begin position="169"/>
        <end position="196"/>
    </location>
</feature>
<reference evidence="2" key="1">
    <citation type="submission" date="2020-08" db="EMBL/GenBank/DDBJ databases">
        <title>Genome public.</title>
        <authorList>
            <person name="Liu C."/>
            <person name="Sun Q."/>
        </authorList>
    </citation>
    <scope>NUCLEOTIDE SEQUENCE</scope>
    <source>
        <strain evidence="2">BX1005</strain>
    </source>
</reference>
<protein>
    <submittedName>
        <fullName evidence="2">ECF transporter S component</fullName>
    </submittedName>
</protein>
<dbReference type="AlphaFoldDB" id="A0A923RT10"/>
<keyword evidence="1" id="KW-0472">Membrane</keyword>
<proteinExistence type="predicted"/>
<evidence type="ECO:0000256" key="1">
    <source>
        <dbReference type="SAM" id="Phobius"/>
    </source>
</evidence>
<dbReference type="Proteomes" id="UP000606720">
    <property type="component" value="Unassembled WGS sequence"/>
</dbReference>
<comment type="caution">
    <text evidence="2">The sequence shown here is derived from an EMBL/GenBank/DDBJ whole genome shotgun (WGS) entry which is preliminary data.</text>
</comment>